<evidence type="ECO:0000256" key="1">
    <source>
        <dbReference type="ARBA" id="ARBA00001933"/>
    </source>
</evidence>
<dbReference type="InterPro" id="IPR015421">
    <property type="entry name" value="PyrdxlP-dep_Trfase_major"/>
</dbReference>
<comment type="similarity">
    <text evidence="2 7">Belongs to the group II decarboxylase family.</text>
</comment>
<dbReference type="PRINTS" id="PR00800">
    <property type="entry name" value="YHDCRBOXLASE"/>
</dbReference>
<evidence type="ECO:0000256" key="6">
    <source>
        <dbReference type="PIRSR" id="PIRSR602129-50"/>
    </source>
</evidence>
<dbReference type="SUPFAM" id="SSF53383">
    <property type="entry name" value="PLP-dependent transferases"/>
    <property type="match status" value="1"/>
</dbReference>
<dbReference type="Gene3D" id="3.90.1150.170">
    <property type="match status" value="1"/>
</dbReference>
<sequence>MASDLNKHTYSSLLTRINTAASETTLIRRPDPGEFIDLLKLAVPGASRPIEEVIKDAHEIFSFRIAVSHPRFFSCIPSPASPLSKLGDCLTTAHNPFGGSWEASAGVCTIETGLIKWIAQIFGLPSSAGGQFVSGASMANLTAMVVARDQTLRVEERSNGVAYISEQTHFCVRKALRIIGIPDHQIREIKTDSKFRMNLSLLEKTIDEDLQNHRKPFLLVASCGTTNTGSIDALEDLARIAQGRRMWLHIDAAYGGSVAFSETHRSKVKDICFADSVAWDAHKWLFQTHGCGAVFFRDQSQSLESFSSTGDYVRDVECQEELPDPWNYGVELTRPARHMRLWFTLQVLGLQKFDQMICHGFELSRHLECMISTLDDWEIISPSSLAILNFRYAPQGVDLATLNQLNEAISKEIASRDVAVIFTSHLDNLVCLRMCTINPETSKDDIEHVVKSLDNIAREVHSPSRKEVLWRE</sequence>
<gene>
    <name evidence="8" type="ORF">PROQFM164_S01g000061</name>
</gene>
<name>W6Q946_PENRF</name>
<dbReference type="EMBL" id="HG792015">
    <property type="protein sequence ID" value="CDM26252.1"/>
    <property type="molecule type" value="Genomic_DNA"/>
</dbReference>
<dbReference type="OMA" id="TEETHFC"/>
<evidence type="ECO:0000256" key="3">
    <source>
        <dbReference type="ARBA" id="ARBA00022793"/>
    </source>
</evidence>
<dbReference type="PANTHER" id="PTHR11999:SF70">
    <property type="entry name" value="MIP05841P"/>
    <property type="match status" value="1"/>
</dbReference>
<reference evidence="8" key="1">
    <citation type="journal article" date="2014" name="Nat. Commun.">
        <title>Multiple recent horizontal transfers of a large genomic region in cheese making fungi.</title>
        <authorList>
            <person name="Cheeseman K."/>
            <person name="Ropars J."/>
            <person name="Renault P."/>
            <person name="Dupont J."/>
            <person name="Gouzy J."/>
            <person name="Branca A."/>
            <person name="Abraham A.L."/>
            <person name="Ceppi M."/>
            <person name="Conseiller E."/>
            <person name="Debuchy R."/>
            <person name="Malagnac F."/>
            <person name="Goarin A."/>
            <person name="Silar P."/>
            <person name="Lacoste S."/>
            <person name="Sallet E."/>
            <person name="Bensimon A."/>
            <person name="Giraud T."/>
            <person name="Brygoo Y."/>
        </authorList>
    </citation>
    <scope>NUCLEOTIDE SEQUENCE [LARGE SCALE GENOMIC DNA]</scope>
    <source>
        <strain evidence="8">FM164</strain>
    </source>
</reference>
<comment type="cofactor">
    <cofactor evidence="1 6 7">
        <name>pyridoxal 5'-phosphate</name>
        <dbReference type="ChEBI" id="CHEBI:597326"/>
    </cofactor>
</comment>
<proteinExistence type="inferred from homology"/>
<dbReference type="InterPro" id="IPR010977">
    <property type="entry name" value="Aromatic_deC"/>
</dbReference>
<keyword evidence="3" id="KW-0210">Decarboxylase</keyword>
<dbReference type="Gene3D" id="3.40.640.10">
    <property type="entry name" value="Type I PLP-dependent aspartate aminotransferase-like (Major domain)"/>
    <property type="match status" value="1"/>
</dbReference>
<keyword evidence="5 7" id="KW-0456">Lyase</keyword>
<dbReference type="Proteomes" id="UP000030686">
    <property type="component" value="Unassembled WGS sequence"/>
</dbReference>
<dbReference type="PANTHER" id="PTHR11999">
    <property type="entry name" value="GROUP II PYRIDOXAL-5-PHOSPHATE DECARBOXYLASE"/>
    <property type="match status" value="1"/>
</dbReference>
<dbReference type="InterPro" id="IPR015422">
    <property type="entry name" value="PyrdxlP-dep_Trfase_small"/>
</dbReference>
<evidence type="ECO:0000256" key="5">
    <source>
        <dbReference type="ARBA" id="ARBA00023239"/>
    </source>
</evidence>
<dbReference type="GO" id="GO:0016831">
    <property type="term" value="F:carboxy-lyase activity"/>
    <property type="evidence" value="ECO:0007669"/>
    <property type="project" value="UniProtKB-KW"/>
</dbReference>
<dbReference type="Pfam" id="PF00282">
    <property type="entry name" value="Pyridoxal_deC"/>
    <property type="match status" value="1"/>
</dbReference>
<keyword evidence="4 6" id="KW-0663">Pyridoxal phosphate</keyword>
<dbReference type="AlphaFoldDB" id="W6Q946"/>
<evidence type="ECO:0000313" key="8">
    <source>
        <dbReference type="EMBL" id="CDM26252.1"/>
    </source>
</evidence>
<evidence type="ECO:0000256" key="7">
    <source>
        <dbReference type="RuleBase" id="RU000382"/>
    </source>
</evidence>
<evidence type="ECO:0000313" key="9">
    <source>
        <dbReference type="Proteomes" id="UP000030686"/>
    </source>
</evidence>
<dbReference type="Gene3D" id="3.90.1150.10">
    <property type="entry name" value="Aspartate Aminotransferase, domain 1"/>
    <property type="match status" value="1"/>
</dbReference>
<protein>
    <submittedName>
        <fullName evidence="8">Pyridoxal phosphate-dependent decarboxylase</fullName>
    </submittedName>
</protein>
<dbReference type="InterPro" id="IPR002129">
    <property type="entry name" value="PyrdxlP-dep_de-COase"/>
</dbReference>
<feature type="modified residue" description="N6-(pyridoxal phosphate)lysine" evidence="6">
    <location>
        <position position="283"/>
    </location>
</feature>
<dbReference type="GO" id="GO:0019752">
    <property type="term" value="P:carboxylic acid metabolic process"/>
    <property type="evidence" value="ECO:0007669"/>
    <property type="project" value="InterPro"/>
</dbReference>
<evidence type="ECO:0000256" key="4">
    <source>
        <dbReference type="ARBA" id="ARBA00022898"/>
    </source>
</evidence>
<organism evidence="8 9">
    <name type="scientific">Penicillium roqueforti (strain FM164)</name>
    <dbReference type="NCBI Taxonomy" id="1365484"/>
    <lineage>
        <taxon>Eukaryota</taxon>
        <taxon>Fungi</taxon>
        <taxon>Dikarya</taxon>
        <taxon>Ascomycota</taxon>
        <taxon>Pezizomycotina</taxon>
        <taxon>Eurotiomycetes</taxon>
        <taxon>Eurotiomycetidae</taxon>
        <taxon>Eurotiales</taxon>
        <taxon>Aspergillaceae</taxon>
        <taxon>Penicillium</taxon>
    </lineage>
</organism>
<dbReference type="STRING" id="1365484.W6Q946"/>
<dbReference type="InterPro" id="IPR015424">
    <property type="entry name" value="PyrdxlP-dep_Trfase"/>
</dbReference>
<dbReference type="OrthoDB" id="2161780at2759"/>
<accession>W6Q946</accession>
<dbReference type="GO" id="GO:0006520">
    <property type="term" value="P:amino acid metabolic process"/>
    <property type="evidence" value="ECO:0007669"/>
    <property type="project" value="InterPro"/>
</dbReference>
<dbReference type="GO" id="GO:0030170">
    <property type="term" value="F:pyridoxal phosphate binding"/>
    <property type="evidence" value="ECO:0007669"/>
    <property type="project" value="InterPro"/>
</dbReference>
<keyword evidence="9" id="KW-1185">Reference proteome</keyword>
<evidence type="ECO:0000256" key="2">
    <source>
        <dbReference type="ARBA" id="ARBA00009533"/>
    </source>
</evidence>